<gene>
    <name evidence="2" type="ORF">ANBU17_26220</name>
</gene>
<keyword evidence="1" id="KW-0732">Signal</keyword>
<evidence type="ECO:0000313" key="3">
    <source>
        <dbReference type="Proteomes" id="UP000613208"/>
    </source>
</evidence>
<dbReference type="AlphaFoldDB" id="A0A916VDX2"/>
<dbReference type="InterPro" id="IPR029039">
    <property type="entry name" value="Flavoprotein-like_sf"/>
</dbReference>
<name>A0A916VDX2_9FIRM</name>
<dbReference type="Gene3D" id="3.40.50.360">
    <property type="match status" value="1"/>
</dbReference>
<dbReference type="PANTHER" id="PTHR39201">
    <property type="entry name" value="EXPORTED PROTEIN-RELATED"/>
    <property type="match status" value="1"/>
</dbReference>
<proteinExistence type="predicted"/>
<reference evidence="2" key="1">
    <citation type="submission" date="2020-06" db="EMBL/GenBank/DDBJ databases">
        <title>Characterization of fructooligosaccharide metabolism and fructooligosaccharide-degrading enzymes in human commensal butyrate producers.</title>
        <authorList>
            <person name="Tanno H."/>
            <person name="Fujii T."/>
            <person name="Hirano K."/>
            <person name="Maeno S."/>
            <person name="Tonozuka T."/>
            <person name="Sakamoto M."/>
            <person name="Ohkuma M."/>
            <person name="Tochio T."/>
            <person name="Endo A."/>
        </authorList>
    </citation>
    <scope>NUCLEOTIDE SEQUENCE</scope>
    <source>
        <strain evidence="2">JCM 17466</strain>
    </source>
</reference>
<feature type="signal peptide" evidence="1">
    <location>
        <begin position="1"/>
        <end position="18"/>
    </location>
</feature>
<sequence length="242" mass="27057">MRKIAGILCILVMLMIPAGCQSKDQRRETGSTTASMEQQEIRNGRILIAYFSLAENRNTPDGMDGTTSASILDENGRQYGTTEYMARMIQNEIGGDLYSIETKEAYPSDYDAVPKAENLKGLAVEAEEVPDAQETVTQWIQNLGFETERADNGNEQIYIAVTAGEHVLSGILYGTDLADEIQEQFPLTMSMVNYGGREFYGGIDFTPKNSGNGQMNFENGILLTAVRITHWQFFMHRQKIRI</sequence>
<dbReference type="EMBL" id="BLYI01000062">
    <property type="protein sequence ID" value="GFO86275.1"/>
    <property type="molecule type" value="Genomic_DNA"/>
</dbReference>
<organism evidence="2 3">
    <name type="scientific">Anaerostipes butyraticus</name>
    <dbReference type="NCBI Taxonomy" id="645466"/>
    <lineage>
        <taxon>Bacteria</taxon>
        <taxon>Bacillati</taxon>
        <taxon>Bacillota</taxon>
        <taxon>Clostridia</taxon>
        <taxon>Lachnospirales</taxon>
        <taxon>Lachnospiraceae</taxon>
        <taxon>Anaerostipes</taxon>
    </lineage>
</organism>
<dbReference type="PANTHER" id="PTHR39201:SF1">
    <property type="entry name" value="FLAVODOXIN-LIKE DOMAIN-CONTAINING PROTEIN"/>
    <property type="match status" value="1"/>
</dbReference>
<accession>A0A916VDX2</accession>
<dbReference type="RefSeq" id="WP_201311936.1">
    <property type="nucleotide sequence ID" value="NZ_BLYI01000062.1"/>
</dbReference>
<evidence type="ECO:0000313" key="2">
    <source>
        <dbReference type="EMBL" id="GFO86275.1"/>
    </source>
</evidence>
<comment type="caution">
    <text evidence="2">The sequence shown here is derived from an EMBL/GenBank/DDBJ whole genome shotgun (WGS) entry which is preliminary data.</text>
</comment>
<keyword evidence="3" id="KW-1185">Reference proteome</keyword>
<dbReference type="Proteomes" id="UP000613208">
    <property type="component" value="Unassembled WGS sequence"/>
</dbReference>
<feature type="chain" id="PRO_5038380299" evidence="1">
    <location>
        <begin position="19"/>
        <end position="242"/>
    </location>
</feature>
<protein>
    <submittedName>
        <fullName evidence="2">Uncharacterized protein</fullName>
    </submittedName>
</protein>
<evidence type="ECO:0000256" key="1">
    <source>
        <dbReference type="SAM" id="SignalP"/>
    </source>
</evidence>